<dbReference type="PANTHER" id="PTHR30629">
    <property type="entry name" value="PROPHAGE INTEGRASE"/>
    <property type="match status" value="1"/>
</dbReference>
<sequence>MATNTKSLSNIEPGKFITLEKVHPSGTLQARKQANGLVTFYWRCTMQGRDFRESIGTYDPKCPPLSVEPTALGYSRRAAAIKATEIATLHRQSLSIGGLAGLRKQQEADAEKEKAAELAALEEQRRQLEARSKFTLEALLRDYCGYLQNLGRQSHTDALSIFKNHVFDAYPTTSAKPASVVTTEEIADMMRKLIEAGKDRTANKLRSYVRAAYQVAKAAKSKPSIPLAFKGYNINSNPAAETSPDESANRPDKHPLSLDELRTYWGVLQTVEGMPGVALRIHLLSGGQRVAQLVRLLDEKVAEDCFTIYDGKGRPGKPPRAHPIPITKALKKELEACEGNAPYRLSTDGGKTHISPGNLGKWAAEAVGTQIPGFLLKRVRSGVETALAAAKVSKDLRGRLQSHGITGVQATHYDGHDYLDEKRQSMDKLLRLLNQPKETVIQFPKRKKA</sequence>
<dbReference type="InterPro" id="IPR010998">
    <property type="entry name" value="Integrase_recombinase_N"/>
</dbReference>
<keyword evidence="2" id="KW-0229">DNA integration</keyword>
<dbReference type="Gene3D" id="1.10.150.130">
    <property type="match status" value="1"/>
</dbReference>
<proteinExistence type="inferred from homology"/>
<evidence type="ECO:0000256" key="4">
    <source>
        <dbReference type="SAM" id="Coils"/>
    </source>
</evidence>
<accession>A0ABV7W9K4</accession>
<protein>
    <submittedName>
        <fullName evidence="5">Integrase</fullName>
    </submittedName>
</protein>
<organism evidence="5 6">
    <name type="scientific">Hydrogenophaga luteola</name>
    <dbReference type="NCBI Taxonomy" id="1591122"/>
    <lineage>
        <taxon>Bacteria</taxon>
        <taxon>Pseudomonadati</taxon>
        <taxon>Pseudomonadota</taxon>
        <taxon>Betaproteobacteria</taxon>
        <taxon>Burkholderiales</taxon>
        <taxon>Comamonadaceae</taxon>
        <taxon>Hydrogenophaga</taxon>
    </lineage>
</organism>
<evidence type="ECO:0000256" key="1">
    <source>
        <dbReference type="ARBA" id="ARBA00008857"/>
    </source>
</evidence>
<keyword evidence="3" id="KW-0238">DNA-binding</keyword>
<reference evidence="6" key="1">
    <citation type="journal article" date="2019" name="Int. J. Syst. Evol. Microbiol.">
        <title>The Global Catalogue of Microorganisms (GCM) 10K type strain sequencing project: providing services to taxonomists for standard genome sequencing and annotation.</title>
        <authorList>
            <consortium name="The Broad Institute Genomics Platform"/>
            <consortium name="The Broad Institute Genome Sequencing Center for Infectious Disease"/>
            <person name="Wu L."/>
            <person name="Ma J."/>
        </authorList>
    </citation>
    <scope>NUCLEOTIDE SEQUENCE [LARGE SCALE GENOMIC DNA]</scope>
    <source>
        <strain evidence="6">KCTC 42501</strain>
    </source>
</reference>
<evidence type="ECO:0000256" key="3">
    <source>
        <dbReference type="ARBA" id="ARBA00023125"/>
    </source>
</evidence>
<keyword evidence="4" id="KW-0175">Coiled coil</keyword>
<evidence type="ECO:0000313" key="5">
    <source>
        <dbReference type="EMBL" id="MFC3686104.1"/>
    </source>
</evidence>
<comment type="caution">
    <text evidence="5">The sequence shown here is derived from an EMBL/GenBank/DDBJ whole genome shotgun (WGS) entry which is preliminary data.</text>
</comment>
<keyword evidence="6" id="KW-1185">Reference proteome</keyword>
<dbReference type="InterPro" id="IPR050808">
    <property type="entry name" value="Phage_Integrase"/>
</dbReference>
<evidence type="ECO:0000313" key="6">
    <source>
        <dbReference type="Proteomes" id="UP001595729"/>
    </source>
</evidence>
<dbReference type="SUPFAM" id="SSF56349">
    <property type="entry name" value="DNA breaking-rejoining enzymes"/>
    <property type="match status" value="1"/>
</dbReference>
<dbReference type="PANTHER" id="PTHR30629:SF2">
    <property type="entry name" value="PROPHAGE INTEGRASE INTS-RELATED"/>
    <property type="match status" value="1"/>
</dbReference>
<comment type="similarity">
    <text evidence="1">Belongs to the 'phage' integrase family.</text>
</comment>
<dbReference type="EMBL" id="JBHRXX010000009">
    <property type="protein sequence ID" value="MFC3686104.1"/>
    <property type="molecule type" value="Genomic_DNA"/>
</dbReference>
<feature type="coiled-coil region" evidence="4">
    <location>
        <begin position="104"/>
        <end position="138"/>
    </location>
</feature>
<dbReference type="InterPro" id="IPR011010">
    <property type="entry name" value="DNA_brk_join_enz"/>
</dbReference>
<dbReference type="Proteomes" id="UP001595729">
    <property type="component" value="Unassembled WGS sequence"/>
</dbReference>
<evidence type="ECO:0000256" key="2">
    <source>
        <dbReference type="ARBA" id="ARBA00022908"/>
    </source>
</evidence>
<gene>
    <name evidence="5" type="ORF">ACFOPI_21115</name>
</gene>
<name>A0ABV7W9K4_9BURK</name>
<dbReference type="RefSeq" id="WP_382178386.1">
    <property type="nucleotide sequence ID" value="NZ_JBHRXX010000009.1"/>
</dbReference>